<dbReference type="HOGENOM" id="CLU_2210221_0_0_1"/>
<keyword evidence="4" id="KW-1185">Reference proteome</keyword>
<reference evidence="3" key="4">
    <citation type="journal article" date="2015" name="G3 (Bethesda)">
        <title>Genome sequences of three phytopathogenic species of the Magnaporthaceae family of fungi.</title>
        <authorList>
            <person name="Okagaki L.H."/>
            <person name="Nunes C.C."/>
            <person name="Sailsbery J."/>
            <person name="Clay B."/>
            <person name="Brown D."/>
            <person name="John T."/>
            <person name="Oh Y."/>
            <person name="Young N."/>
            <person name="Fitzgerald M."/>
            <person name="Haas B.J."/>
            <person name="Zeng Q."/>
            <person name="Young S."/>
            <person name="Adiconis X."/>
            <person name="Fan L."/>
            <person name="Levin J.Z."/>
            <person name="Mitchell T.K."/>
            <person name="Okubara P.A."/>
            <person name="Farman M.L."/>
            <person name="Kohn L.M."/>
            <person name="Birren B."/>
            <person name="Ma L.-J."/>
            <person name="Dean R.A."/>
        </authorList>
    </citation>
    <scope>NUCLEOTIDE SEQUENCE</scope>
    <source>
        <strain evidence="3">R3-111a-1</strain>
    </source>
</reference>
<dbReference type="AlphaFoldDB" id="J3PJF0"/>
<dbReference type="EnsemblFungi" id="EJT68800">
    <property type="protein sequence ID" value="EJT68800"/>
    <property type="gene ID" value="GGTG_13630"/>
</dbReference>
<evidence type="ECO:0000256" key="1">
    <source>
        <dbReference type="SAM" id="MobiDB-lite"/>
    </source>
</evidence>
<evidence type="ECO:0000313" key="4">
    <source>
        <dbReference type="Proteomes" id="UP000006039"/>
    </source>
</evidence>
<dbReference type="GeneID" id="20354088"/>
<reference evidence="3" key="5">
    <citation type="submission" date="2018-04" db="UniProtKB">
        <authorList>
            <consortium name="EnsemblFungi"/>
        </authorList>
    </citation>
    <scope>IDENTIFICATION</scope>
    <source>
        <strain evidence="3">R3-111a-1</strain>
    </source>
</reference>
<feature type="region of interest" description="Disordered" evidence="1">
    <location>
        <begin position="36"/>
        <end position="59"/>
    </location>
</feature>
<organism evidence="2">
    <name type="scientific">Gaeumannomyces tritici (strain R3-111a-1)</name>
    <name type="common">Wheat and barley take-all root rot fungus</name>
    <name type="synonym">Gaeumannomyces graminis var. tritici</name>
    <dbReference type="NCBI Taxonomy" id="644352"/>
    <lineage>
        <taxon>Eukaryota</taxon>
        <taxon>Fungi</taxon>
        <taxon>Dikarya</taxon>
        <taxon>Ascomycota</taxon>
        <taxon>Pezizomycotina</taxon>
        <taxon>Sordariomycetes</taxon>
        <taxon>Sordariomycetidae</taxon>
        <taxon>Magnaporthales</taxon>
        <taxon>Magnaporthaceae</taxon>
        <taxon>Gaeumannomyces</taxon>
    </lineage>
</organism>
<reference evidence="4" key="1">
    <citation type="submission" date="2010-07" db="EMBL/GenBank/DDBJ databases">
        <title>The genome sequence of Gaeumannomyces graminis var. tritici strain R3-111a-1.</title>
        <authorList>
            <consortium name="The Broad Institute Genome Sequencing Platform"/>
            <person name="Ma L.-J."/>
            <person name="Dead R."/>
            <person name="Young S."/>
            <person name="Zeng Q."/>
            <person name="Koehrsen M."/>
            <person name="Alvarado L."/>
            <person name="Berlin A."/>
            <person name="Chapman S.B."/>
            <person name="Chen Z."/>
            <person name="Freedman E."/>
            <person name="Gellesch M."/>
            <person name="Goldberg J."/>
            <person name="Griggs A."/>
            <person name="Gujja S."/>
            <person name="Heilman E.R."/>
            <person name="Heiman D."/>
            <person name="Hepburn T."/>
            <person name="Howarth C."/>
            <person name="Jen D."/>
            <person name="Larson L."/>
            <person name="Mehta T."/>
            <person name="Neiman D."/>
            <person name="Pearson M."/>
            <person name="Roberts A."/>
            <person name="Saif S."/>
            <person name="Shea T."/>
            <person name="Shenoy N."/>
            <person name="Sisk P."/>
            <person name="Stolte C."/>
            <person name="Sykes S."/>
            <person name="Walk T."/>
            <person name="White J."/>
            <person name="Yandava C."/>
            <person name="Haas B."/>
            <person name="Nusbaum C."/>
            <person name="Birren B."/>
        </authorList>
    </citation>
    <scope>NUCLEOTIDE SEQUENCE [LARGE SCALE GENOMIC DNA]</scope>
    <source>
        <strain evidence="4">R3-111a-1</strain>
    </source>
</reference>
<evidence type="ECO:0000313" key="2">
    <source>
        <dbReference type="EMBL" id="EJT68800.1"/>
    </source>
</evidence>
<protein>
    <submittedName>
        <fullName evidence="2 3">Uncharacterized protein</fullName>
    </submittedName>
</protein>
<gene>
    <name evidence="3" type="primary">20354088</name>
    <name evidence="2" type="ORF">GGTG_13630</name>
</gene>
<reference evidence="2" key="3">
    <citation type="submission" date="2010-09" db="EMBL/GenBank/DDBJ databases">
        <title>Annotation of Gaeumannomyces graminis var. tritici R3-111a-1.</title>
        <authorList>
            <consortium name="The Broad Institute Genome Sequencing Platform"/>
            <person name="Ma L.-J."/>
            <person name="Dead R."/>
            <person name="Young S.K."/>
            <person name="Zeng Q."/>
            <person name="Gargeya S."/>
            <person name="Fitzgerald M."/>
            <person name="Haas B."/>
            <person name="Abouelleil A."/>
            <person name="Alvarado L."/>
            <person name="Arachchi H.M."/>
            <person name="Berlin A."/>
            <person name="Brown A."/>
            <person name="Chapman S.B."/>
            <person name="Chen Z."/>
            <person name="Dunbar C."/>
            <person name="Freedman E."/>
            <person name="Gearin G."/>
            <person name="Gellesch M."/>
            <person name="Goldberg J."/>
            <person name="Griggs A."/>
            <person name="Gujja S."/>
            <person name="Heiman D."/>
            <person name="Howarth C."/>
            <person name="Larson L."/>
            <person name="Lui A."/>
            <person name="MacDonald P.J.P."/>
            <person name="Mehta T."/>
            <person name="Montmayeur A."/>
            <person name="Murphy C."/>
            <person name="Neiman D."/>
            <person name="Pearson M."/>
            <person name="Priest M."/>
            <person name="Roberts A."/>
            <person name="Saif S."/>
            <person name="Shea T."/>
            <person name="Shenoy N."/>
            <person name="Sisk P."/>
            <person name="Stolte C."/>
            <person name="Sykes S."/>
            <person name="Yandava C."/>
            <person name="Wortman J."/>
            <person name="Nusbaum C."/>
            <person name="Birren B."/>
        </authorList>
    </citation>
    <scope>NUCLEOTIDE SEQUENCE</scope>
    <source>
        <strain evidence="2">R3-111a-1</strain>
    </source>
</reference>
<reference evidence="2" key="2">
    <citation type="submission" date="2010-07" db="EMBL/GenBank/DDBJ databases">
        <authorList>
            <consortium name="The Broad Institute Genome Sequencing Platform"/>
            <consortium name="Broad Institute Genome Sequencing Center for Infectious Disease"/>
            <person name="Ma L.-J."/>
            <person name="Dead R."/>
            <person name="Young S."/>
            <person name="Zeng Q."/>
            <person name="Koehrsen M."/>
            <person name="Alvarado L."/>
            <person name="Berlin A."/>
            <person name="Chapman S.B."/>
            <person name="Chen Z."/>
            <person name="Freedman E."/>
            <person name="Gellesch M."/>
            <person name="Goldberg J."/>
            <person name="Griggs A."/>
            <person name="Gujja S."/>
            <person name="Heilman E.R."/>
            <person name="Heiman D."/>
            <person name="Hepburn T."/>
            <person name="Howarth C."/>
            <person name="Jen D."/>
            <person name="Larson L."/>
            <person name="Mehta T."/>
            <person name="Neiman D."/>
            <person name="Pearson M."/>
            <person name="Roberts A."/>
            <person name="Saif S."/>
            <person name="Shea T."/>
            <person name="Shenoy N."/>
            <person name="Sisk P."/>
            <person name="Stolte C."/>
            <person name="Sykes S."/>
            <person name="Walk T."/>
            <person name="White J."/>
            <person name="Yandava C."/>
            <person name="Haas B."/>
            <person name="Nusbaum C."/>
            <person name="Birren B."/>
        </authorList>
    </citation>
    <scope>NUCLEOTIDE SEQUENCE</scope>
    <source>
        <strain evidence="2">R3-111a-1</strain>
    </source>
</reference>
<accession>J3PJF0</accession>
<dbReference type="EMBL" id="GL385418">
    <property type="protein sequence ID" value="EJT68800.1"/>
    <property type="molecule type" value="Genomic_DNA"/>
</dbReference>
<feature type="region of interest" description="Disordered" evidence="1">
    <location>
        <begin position="71"/>
        <end position="94"/>
    </location>
</feature>
<sequence length="107" mass="11815">MRKKRSHTFHQPTIGYLAPLPAMDSPVLSSCDIDAAAKPLPDCTSPPSPDQPEPEQEQDFTFYLRSRKLQLAGGATSQSTSRDGQLIPSPGPLPLFFFGRFGFLPRR</sequence>
<dbReference type="VEuPathDB" id="FungiDB:GGTG_13630"/>
<dbReference type="RefSeq" id="XP_009229811.1">
    <property type="nucleotide sequence ID" value="XM_009231547.1"/>
</dbReference>
<dbReference type="Proteomes" id="UP000006039">
    <property type="component" value="Unassembled WGS sequence"/>
</dbReference>
<evidence type="ECO:0000313" key="3">
    <source>
        <dbReference type="EnsemblFungi" id="EJT68800"/>
    </source>
</evidence>
<name>J3PJF0_GAET3</name>
<proteinExistence type="predicted"/>